<feature type="compositionally biased region" description="Basic and acidic residues" evidence="1">
    <location>
        <begin position="97"/>
        <end position="112"/>
    </location>
</feature>
<organism evidence="3 4">
    <name type="scientific">Brachybacterium phenoliresistens</name>
    <dbReference type="NCBI Taxonomy" id="396014"/>
    <lineage>
        <taxon>Bacteria</taxon>
        <taxon>Bacillati</taxon>
        <taxon>Actinomycetota</taxon>
        <taxon>Actinomycetes</taxon>
        <taxon>Micrococcales</taxon>
        <taxon>Dermabacteraceae</taxon>
        <taxon>Brachybacterium</taxon>
    </lineage>
</organism>
<dbReference type="EMBL" id="JDYK01000003">
    <property type="protein sequence ID" value="EWS82441.1"/>
    <property type="molecule type" value="Genomic_DNA"/>
</dbReference>
<accession>Z9JXB5</accession>
<dbReference type="RefSeq" id="WP_038370670.1">
    <property type="nucleotide sequence ID" value="NZ_BAAAOW010000003.1"/>
</dbReference>
<comment type="caution">
    <text evidence="3">The sequence shown here is derived from an EMBL/GenBank/DDBJ whole genome shotgun (WGS) entry which is preliminary data.</text>
</comment>
<dbReference type="OrthoDB" id="5122705at2"/>
<name>Z9JXB5_9MICO</name>
<gene>
    <name evidence="3" type="ORF">BF93_10790</name>
</gene>
<feature type="compositionally biased region" description="Basic and acidic residues" evidence="1">
    <location>
        <begin position="121"/>
        <end position="131"/>
    </location>
</feature>
<feature type="transmembrane region" description="Helical" evidence="2">
    <location>
        <begin position="31"/>
        <end position="49"/>
    </location>
</feature>
<evidence type="ECO:0000313" key="3">
    <source>
        <dbReference type="EMBL" id="EWS82441.1"/>
    </source>
</evidence>
<keyword evidence="2" id="KW-0812">Transmembrane</keyword>
<proteinExistence type="predicted"/>
<dbReference type="STRING" id="396014.BF93_10790"/>
<dbReference type="AlphaFoldDB" id="Z9JXB5"/>
<feature type="region of interest" description="Disordered" evidence="1">
    <location>
        <begin position="69"/>
        <end position="144"/>
    </location>
</feature>
<keyword evidence="2" id="KW-0472">Membrane</keyword>
<evidence type="ECO:0000313" key="4">
    <source>
        <dbReference type="Proteomes" id="UP000023067"/>
    </source>
</evidence>
<evidence type="ECO:0000256" key="1">
    <source>
        <dbReference type="SAM" id="MobiDB-lite"/>
    </source>
</evidence>
<keyword evidence="4" id="KW-1185">Reference proteome</keyword>
<dbReference type="PATRIC" id="fig|396014.3.peg.670"/>
<protein>
    <submittedName>
        <fullName evidence="3">Uncharacterized protein</fullName>
    </submittedName>
</protein>
<sequence>MTDPTSSAFGIIWAEPSDGGELNIVTVSPGLPGFIAMFLLAAVVVLLAIDMTRRIRRLQARERVAERHRLEEEAAQAEHDVAAESDGEEPGTAKPGEVPDHEPGEVPDHEGPGGEVDLEADGGRAGHHGDDGDAAPGHPGDRRD</sequence>
<evidence type="ECO:0000256" key="2">
    <source>
        <dbReference type="SAM" id="Phobius"/>
    </source>
</evidence>
<reference evidence="3 4" key="1">
    <citation type="submission" date="2014-02" db="EMBL/GenBank/DDBJ databases">
        <title>Genome sequence of Brachybacterium phenoliresistens strain W13A50.</title>
        <authorList>
            <person name="Wang X."/>
        </authorList>
    </citation>
    <scope>NUCLEOTIDE SEQUENCE [LARGE SCALE GENOMIC DNA]</scope>
    <source>
        <strain evidence="3 4">W13A50</strain>
    </source>
</reference>
<dbReference type="eggNOG" id="ENOG5033H8N">
    <property type="taxonomic scope" value="Bacteria"/>
</dbReference>
<dbReference type="Proteomes" id="UP000023067">
    <property type="component" value="Unassembled WGS sequence"/>
</dbReference>
<keyword evidence="2" id="KW-1133">Transmembrane helix</keyword>
<dbReference type="HOGENOM" id="CLU_1792774_0_0_11"/>
<feature type="compositionally biased region" description="Basic and acidic residues" evidence="1">
    <location>
        <begin position="69"/>
        <end position="82"/>
    </location>
</feature>